<reference evidence="4" key="1">
    <citation type="submission" date="2016-02" db="EMBL/GenBank/DDBJ databases">
        <authorList>
            <person name="Holder M.E."/>
            <person name="Ajami N.J."/>
            <person name="Petrosino J.F."/>
        </authorList>
    </citation>
    <scope>NUCLEOTIDE SEQUENCE [LARGE SCALE GENOMIC DNA]</scope>
    <source>
        <strain evidence="4">DSM 12838</strain>
    </source>
</reference>
<organism evidence="3 4">
    <name type="scientific">Desulfomicrobium orale DSM 12838</name>
    <dbReference type="NCBI Taxonomy" id="888061"/>
    <lineage>
        <taxon>Bacteria</taxon>
        <taxon>Pseudomonadati</taxon>
        <taxon>Thermodesulfobacteriota</taxon>
        <taxon>Desulfovibrionia</taxon>
        <taxon>Desulfovibrionales</taxon>
        <taxon>Desulfomicrobiaceae</taxon>
        <taxon>Desulfomicrobium</taxon>
    </lineage>
</organism>
<dbReference type="InterPro" id="IPR043167">
    <property type="entry name" value="LpxI_C_sf"/>
</dbReference>
<protein>
    <recommendedName>
        <fullName evidence="5">UDP-2,3-diacylglucosamine pyrophosphatase</fullName>
    </recommendedName>
</protein>
<feature type="domain" description="LpxI N-terminal" evidence="2">
    <location>
        <begin position="10"/>
        <end position="137"/>
    </location>
</feature>
<name>A0A0X8JSA7_9BACT</name>
<evidence type="ECO:0008006" key="5">
    <source>
        <dbReference type="Google" id="ProtNLM"/>
    </source>
</evidence>
<feature type="domain" description="LpxI C-terminal" evidence="1">
    <location>
        <begin position="140"/>
        <end position="269"/>
    </location>
</feature>
<accession>A0A0X8JSA7</accession>
<proteinExistence type="predicted"/>
<dbReference type="InterPro" id="IPR010415">
    <property type="entry name" value="LpxI_C"/>
</dbReference>
<dbReference type="Gene3D" id="3.40.50.20">
    <property type="match status" value="1"/>
</dbReference>
<dbReference type="InterPro" id="IPR041255">
    <property type="entry name" value="LpxI_N"/>
</dbReference>
<dbReference type="Pfam" id="PF06230">
    <property type="entry name" value="LpxI_C"/>
    <property type="match status" value="1"/>
</dbReference>
<dbReference type="InterPro" id="IPR053174">
    <property type="entry name" value="LpxI"/>
</dbReference>
<evidence type="ECO:0000313" key="4">
    <source>
        <dbReference type="Proteomes" id="UP000063964"/>
    </source>
</evidence>
<dbReference type="STRING" id="888061.AXF15_02000"/>
<dbReference type="RefSeq" id="WP_066608558.1">
    <property type="nucleotide sequence ID" value="NZ_CP014230.1"/>
</dbReference>
<dbReference type="AlphaFoldDB" id="A0A0X8JSA7"/>
<dbReference type="Gene3D" id="3.40.140.80">
    <property type="match status" value="1"/>
</dbReference>
<dbReference type="Pfam" id="PF17930">
    <property type="entry name" value="LpxI_N"/>
    <property type="match status" value="1"/>
</dbReference>
<evidence type="ECO:0000259" key="2">
    <source>
        <dbReference type="Pfam" id="PF17930"/>
    </source>
</evidence>
<sequence length="272" mass="29196">MTEPGSNMILGIIAGGGVFPFTVADNAKAAGVRVIGAGFLSDTDPAFPARCDDFLWLKLGQLGRLIDFFQKKGVTHVVMAGPVNKPRALNLRPDWRAARLLLALKTRGDDALLRAVGAELEKEGMRLMAPHVFSPELHAPQGILSCRPPDERELRDIEFGWDMAERLGDMDIGQCLVVRDGVVLAVEAIEGTNAAIRRGGELGGPGAVVVKRPKRGQDRRLDLPAVGLETVRAMAEVKASCLACEAGQTLFFDRIGALALADEHSMAIVGRI</sequence>
<evidence type="ECO:0000259" key="1">
    <source>
        <dbReference type="Pfam" id="PF06230"/>
    </source>
</evidence>
<dbReference type="PANTHER" id="PTHR39962:SF1">
    <property type="entry name" value="LPXI FAMILY PROTEIN"/>
    <property type="match status" value="1"/>
</dbReference>
<keyword evidence="4" id="KW-1185">Reference proteome</keyword>
<evidence type="ECO:0000313" key="3">
    <source>
        <dbReference type="EMBL" id="AMD93968.1"/>
    </source>
</evidence>
<gene>
    <name evidence="3" type="ORF">AXF15_02000</name>
</gene>
<dbReference type="EMBL" id="CP014230">
    <property type="protein sequence ID" value="AMD93968.1"/>
    <property type="molecule type" value="Genomic_DNA"/>
</dbReference>
<dbReference type="KEGG" id="doa:AXF15_02000"/>
<dbReference type="PANTHER" id="PTHR39962">
    <property type="entry name" value="BLL4848 PROTEIN"/>
    <property type="match status" value="1"/>
</dbReference>
<dbReference type="Proteomes" id="UP000063964">
    <property type="component" value="Chromosome"/>
</dbReference>